<gene>
    <name evidence="8" type="ORF">IE077_001083</name>
</gene>
<dbReference type="InterPro" id="IPR003307">
    <property type="entry name" value="W2_domain"/>
</dbReference>
<dbReference type="PROSITE" id="PS51363">
    <property type="entry name" value="W2"/>
    <property type="match status" value="1"/>
</dbReference>
<dbReference type="EMBL" id="JADAQX010000782">
    <property type="protein sequence ID" value="KAF8819388.1"/>
    <property type="molecule type" value="Genomic_DNA"/>
</dbReference>
<reference evidence="8 9" key="1">
    <citation type="journal article" date="2020" name="bioRxiv">
        <title>Metabolic contributions of an alphaproteobacterial endosymbiont in the apicomplexan Cardiosporidium cionae.</title>
        <authorList>
            <person name="Hunter E.S."/>
            <person name="Paight C.J."/>
            <person name="Lane C.E."/>
        </authorList>
    </citation>
    <scope>NUCLEOTIDE SEQUENCE [LARGE SCALE GENOMIC DNA]</scope>
    <source>
        <strain evidence="8">ESH_2018</strain>
    </source>
</reference>
<evidence type="ECO:0000256" key="6">
    <source>
        <dbReference type="SAM" id="MobiDB-lite"/>
    </source>
</evidence>
<evidence type="ECO:0000256" key="4">
    <source>
        <dbReference type="ARBA" id="ARBA00022917"/>
    </source>
</evidence>
<sequence>MAMVNIPRDRDDPNYRYRMPRLISKIEGRGNGIRTNISNMGEIARALKRPPMYPTKFFGCELGAMAKYEEAEEKALVNGAHNDKDLVVILDKFIEMYVLCEACRLPEMDIYVRKNILVSKCNACGNLSSLDITHKAATYMIRNPPGESTSTMGKKKKSKEERRIEKVTRLKDTAEDNEVEMDKKEKKKKEKKDREKSGKKLKKKTSHLSEEDETVFSDFERGTSITPLDSTEDFSSHIEEGVSPTHDGDKKKKKKKSKSESQEHLLKNEELSYGSEEIEETVERLKAYLTRPDLTTPASFFIELRMLQVSQDFNAKCRVYVTLRVLFDALLTPESMAEKMPFIKQIFDSSVAQFDFLHALQYYCHEKSTETLSKYPYVVQKLYNAEVLEAEDILDFYKQEDNDTIFVDCKRIIQPLLTWFEENDSENEEEEEDNGSEYQTPKSAVFKSLDAEKSSLLGGNGSLRAVSSLSIDSKATEPYDEGEFHDVENCSCSSELDMNAL</sequence>
<keyword evidence="4" id="KW-0648">Protein biosynthesis</keyword>
<evidence type="ECO:0000313" key="8">
    <source>
        <dbReference type="EMBL" id="KAF8819388.1"/>
    </source>
</evidence>
<dbReference type="SUPFAM" id="SSF48371">
    <property type="entry name" value="ARM repeat"/>
    <property type="match status" value="1"/>
</dbReference>
<feature type="region of interest" description="Disordered" evidence="6">
    <location>
        <begin position="141"/>
        <end position="271"/>
    </location>
</feature>
<dbReference type="InterPro" id="IPR016024">
    <property type="entry name" value="ARM-type_fold"/>
</dbReference>
<keyword evidence="3" id="KW-0547">Nucleotide-binding</keyword>
<evidence type="ECO:0000256" key="3">
    <source>
        <dbReference type="ARBA" id="ARBA00022741"/>
    </source>
</evidence>
<organism evidence="8 9">
    <name type="scientific">Cardiosporidium cionae</name>
    <dbReference type="NCBI Taxonomy" id="476202"/>
    <lineage>
        <taxon>Eukaryota</taxon>
        <taxon>Sar</taxon>
        <taxon>Alveolata</taxon>
        <taxon>Apicomplexa</taxon>
        <taxon>Aconoidasida</taxon>
        <taxon>Nephromycida</taxon>
        <taxon>Cardiosporidium</taxon>
    </lineage>
</organism>
<dbReference type="SUPFAM" id="SSF100966">
    <property type="entry name" value="Translation initiation factor 2 beta, aIF2beta, N-terminal domain"/>
    <property type="match status" value="1"/>
</dbReference>
<accession>A0ABQ7J5X5</accession>
<dbReference type="Gene3D" id="1.25.40.180">
    <property type="match status" value="1"/>
</dbReference>
<feature type="compositionally biased region" description="Basic and acidic residues" evidence="6">
    <location>
        <begin position="258"/>
        <end position="270"/>
    </location>
</feature>
<dbReference type="SUPFAM" id="SSF75689">
    <property type="entry name" value="Zinc-binding domain of translation initiation factor 2 beta"/>
    <property type="match status" value="1"/>
</dbReference>
<protein>
    <submittedName>
        <fullName evidence="8">Eukaryotic initiation factor-5</fullName>
    </submittedName>
</protein>
<dbReference type="Proteomes" id="UP000823046">
    <property type="component" value="Unassembled WGS sequence"/>
</dbReference>
<evidence type="ECO:0000259" key="7">
    <source>
        <dbReference type="PROSITE" id="PS51363"/>
    </source>
</evidence>
<dbReference type="SMART" id="SM00653">
    <property type="entry name" value="eIF2B_5"/>
    <property type="match status" value="1"/>
</dbReference>
<keyword evidence="5" id="KW-0342">GTP-binding</keyword>
<dbReference type="InterPro" id="IPR016189">
    <property type="entry name" value="Transl_init_fac_IF2/IF5_N"/>
</dbReference>
<comment type="caution">
    <text evidence="8">The sequence shown here is derived from an EMBL/GenBank/DDBJ whole genome shotgun (WGS) entry which is preliminary data.</text>
</comment>
<dbReference type="PANTHER" id="PTHR23001:SF7">
    <property type="entry name" value="EUKARYOTIC TRANSLATION INITIATION FACTOR 5"/>
    <property type="match status" value="1"/>
</dbReference>
<feature type="domain" description="W2" evidence="7">
    <location>
        <begin position="268"/>
        <end position="430"/>
    </location>
</feature>
<feature type="compositionally biased region" description="Basic and acidic residues" evidence="6">
    <location>
        <begin position="234"/>
        <end position="250"/>
    </location>
</feature>
<evidence type="ECO:0000256" key="5">
    <source>
        <dbReference type="ARBA" id="ARBA00023134"/>
    </source>
</evidence>
<evidence type="ECO:0000313" key="9">
    <source>
        <dbReference type="Proteomes" id="UP000823046"/>
    </source>
</evidence>
<dbReference type="Pfam" id="PF01873">
    <property type="entry name" value="eIF-5_eIF-2B"/>
    <property type="match status" value="1"/>
</dbReference>
<comment type="similarity">
    <text evidence="1">Belongs to the eIF-2-beta/eIF-5 family.</text>
</comment>
<evidence type="ECO:0000256" key="2">
    <source>
        <dbReference type="ARBA" id="ARBA00022540"/>
    </source>
</evidence>
<dbReference type="PANTHER" id="PTHR23001">
    <property type="entry name" value="EUKARYOTIC TRANSLATION INITIATION FACTOR"/>
    <property type="match status" value="1"/>
</dbReference>
<dbReference type="Pfam" id="PF02020">
    <property type="entry name" value="W2"/>
    <property type="match status" value="1"/>
</dbReference>
<keyword evidence="9" id="KW-1185">Reference proteome</keyword>
<name>A0ABQ7J5X5_9APIC</name>
<dbReference type="SMART" id="SM00515">
    <property type="entry name" value="eIF5C"/>
    <property type="match status" value="1"/>
</dbReference>
<dbReference type="GO" id="GO:0003743">
    <property type="term" value="F:translation initiation factor activity"/>
    <property type="evidence" value="ECO:0007669"/>
    <property type="project" value="UniProtKB-KW"/>
</dbReference>
<proteinExistence type="inferred from homology"/>
<keyword evidence="2 8" id="KW-0396">Initiation factor</keyword>
<dbReference type="Gene3D" id="3.30.30.170">
    <property type="match status" value="1"/>
</dbReference>
<feature type="compositionally biased region" description="Basic and acidic residues" evidence="6">
    <location>
        <begin position="158"/>
        <end position="184"/>
    </location>
</feature>
<dbReference type="Gene3D" id="2.20.25.350">
    <property type="match status" value="1"/>
</dbReference>
<evidence type="ECO:0000256" key="1">
    <source>
        <dbReference type="ARBA" id="ARBA00010397"/>
    </source>
</evidence>
<dbReference type="InterPro" id="IPR045196">
    <property type="entry name" value="IF2/IF5"/>
</dbReference>
<dbReference type="InterPro" id="IPR016190">
    <property type="entry name" value="Transl_init_fac_IF2/IF5_Zn-bd"/>
</dbReference>
<dbReference type="InterPro" id="IPR002735">
    <property type="entry name" value="Transl_init_fac_IF2/IF5_dom"/>
</dbReference>